<proteinExistence type="inferred from homology"/>
<feature type="region of interest" description="Disordered" evidence="8">
    <location>
        <begin position="316"/>
        <end position="352"/>
    </location>
</feature>
<dbReference type="Proteomes" id="UP000053758">
    <property type="component" value="Unassembled WGS sequence"/>
</dbReference>
<keyword evidence="11" id="KW-1185">Reference proteome</keyword>
<feature type="region of interest" description="Disordered" evidence="8">
    <location>
        <begin position="940"/>
        <end position="975"/>
    </location>
</feature>
<feature type="compositionally biased region" description="Basic and acidic residues" evidence="8">
    <location>
        <begin position="646"/>
        <end position="657"/>
    </location>
</feature>
<feature type="region of interest" description="Disordered" evidence="8">
    <location>
        <begin position="1026"/>
        <end position="1071"/>
    </location>
</feature>
<feature type="compositionally biased region" description="Basic and acidic residues" evidence="8">
    <location>
        <begin position="1278"/>
        <end position="1290"/>
    </location>
</feature>
<dbReference type="SUPFAM" id="SSF51735">
    <property type="entry name" value="NAD(P)-binding Rossmann-fold domains"/>
    <property type="match status" value="1"/>
</dbReference>
<evidence type="ECO:0000256" key="8">
    <source>
        <dbReference type="SAM" id="MobiDB-lite"/>
    </source>
</evidence>
<dbReference type="PANTHER" id="PTHR14577:SF0">
    <property type="entry name" value="NUCLEOLAR PROTEIN 12"/>
    <property type="match status" value="1"/>
</dbReference>
<dbReference type="PROSITE" id="PS50102">
    <property type="entry name" value="RRM"/>
    <property type="match status" value="1"/>
</dbReference>
<dbReference type="Gene3D" id="3.30.70.330">
    <property type="match status" value="1"/>
</dbReference>
<dbReference type="InterPro" id="IPR000504">
    <property type="entry name" value="RRM_dom"/>
</dbReference>
<dbReference type="Pfam" id="PF00106">
    <property type="entry name" value="adh_short"/>
    <property type="match status" value="1"/>
</dbReference>
<keyword evidence="3" id="KW-0597">Phosphoprotein</keyword>
<dbReference type="GeneID" id="26306208"/>
<dbReference type="GO" id="GO:0005730">
    <property type="term" value="C:nucleolus"/>
    <property type="evidence" value="ECO:0007669"/>
    <property type="project" value="UniProtKB-SubCell"/>
</dbReference>
<keyword evidence="5" id="KW-0175">Coiled coil</keyword>
<keyword evidence="6" id="KW-0539">Nucleus</keyword>
<accession>A0A081CKG6</accession>
<evidence type="ECO:0000313" key="10">
    <source>
        <dbReference type="EMBL" id="GAK67162.1"/>
    </source>
</evidence>
<dbReference type="GO" id="GO:0019843">
    <property type="term" value="F:rRNA binding"/>
    <property type="evidence" value="ECO:0007669"/>
    <property type="project" value="TreeGrafter"/>
</dbReference>
<gene>
    <name evidence="10" type="ORF">PAN0_016d5388</name>
</gene>
<evidence type="ECO:0000256" key="1">
    <source>
        <dbReference type="ARBA" id="ARBA00004604"/>
    </source>
</evidence>
<dbReference type="FunFam" id="3.30.70.330:FF:000346">
    <property type="entry name" value="Nucleolar protein 8"/>
    <property type="match status" value="1"/>
</dbReference>
<evidence type="ECO:0000256" key="4">
    <source>
        <dbReference type="ARBA" id="ARBA00022884"/>
    </source>
</evidence>
<dbReference type="InterPro" id="IPR002347">
    <property type="entry name" value="SDR_fam"/>
</dbReference>
<protein>
    <submittedName>
        <fullName evidence="10">Short-chain dehydrogenase reductase sdr</fullName>
    </submittedName>
</protein>
<comment type="subcellular location">
    <subcellularLocation>
        <location evidence="1">Nucleus</location>
        <location evidence="1">Nucleolus</location>
    </subcellularLocation>
</comment>
<dbReference type="InterPro" id="IPR036291">
    <property type="entry name" value="NAD(P)-bd_dom_sf"/>
</dbReference>
<dbReference type="Pfam" id="PF09805">
    <property type="entry name" value="Nop25"/>
    <property type="match status" value="1"/>
</dbReference>
<dbReference type="Gene3D" id="3.40.50.720">
    <property type="entry name" value="NAD(P)-binding Rossmann-like Domain"/>
    <property type="match status" value="1"/>
</dbReference>
<evidence type="ECO:0000313" key="11">
    <source>
        <dbReference type="Proteomes" id="UP000053758"/>
    </source>
</evidence>
<feature type="region of interest" description="Disordered" evidence="8">
    <location>
        <begin position="705"/>
        <end position="752"/>
    </location>
</feature>
<keyword evidence="4 7" id="KW-0694">RNA-binding</keyword>
<evidence type="ECO:0000256" key="2">
    <source>
        <dbReference type="ARBA" id="ARBA00007175"/>
    </source>
</evidence>
<dbReference type="InterPro" id="IPR035979">
    <property type="entry name" value="RBD_domain_sf"/>
</dbReference>
<feature type="region of interest" description="Disordered" evidence="8">
    <location>
        <begin position="1276"/>
        <end position="1332"/>
    </location>
</feature>
<feature type="compositionally biased region" description="Acidic residues" evidence="8">
    <location>
        <begin position="415"/>
        <end position="435"/>
    </location>
</feature>
<dbReference type="RefSeq" id="XP_014654815.1">
    <property type="nucleotide sequence ID" value="XM_014799329.1"/>
</dbReference>
<evidence type="ECO:0000256" key="5">
    <source>
        <dbReference type="ARBA" id="ARBA00023054"/>
    </source>
</evidence>
<evidence type="ECO:0000256" key="7">
    <source>
        <dbReference type="PROSITE-ProRule" id="PRU00176"/>
    </source>
</evidence>
<feature type="compositionally biased region" description="Low complexity" evidence="8">
    <location>
        <begin position="1037"/>
        <end position="1049"/>
    </location>
</feature>
<evidence type="ECO:0000256" key="6">
    <source>
        <dbReference type="ARBA" id="ARBA00023242"/>
    </source>
</evidence>
<feature type="compositionally biased region" description="Polar residues" evidence="8">
    <location>
        <begin position="1314"/>
        <end position="1332"/>
    </location>
</feature>
<dbReference type="FunFam" id="3.40.50.720:FF:001515">
    <property type="entry name" value="Chromosome 12, whole genome shotgun sequence"/>
    <property type="match status" value="1"/>
</dbReference>
<sequence>MEESMDLRLGSSAQASLKLSTFTLAQLYATPTSVRTALITGSFDARPIGFTAARLLIQQHDFNVILSGRRAQAVHEAVSKLKEELASSSFDARVHGLVLDVDDQSSIDLAVLQLLDPSGPLLGGALDVLINNAGVGAPPGRGGKGSNVLFLQTELTTSADMVDVFTTNVAAPVAVTNALLPLLSKSDRARIVNVSSARGSPAFGSGLEAERTGAMVYNASKAALNMVTLMQAKNLPQHIGANLKVNAASPGHVKTPFNNFTGLRSLEEGAAVYVHLATLPDDGPTGQLIGNHAPFSTDGSFVQIPCSGHDGLQLDNHHQRERSKKAALRSTIMSQKGRGKGKGKGPELTFDEKARAEYLTGFRKRKQERKQAGREYLAKKAKEEQLVARKELRQARKEKAAENVREARKAYGLEAEGESDLDADDASDDEQLDEADAVPQIQEEEYDSDQHHTHVVVESFDPEQEAFAKATEKAPATRIPKANGASTNAQSSVEALPPSSRRVNKAKANASLSLSHTPLCRSSMHVLTRYLCFSSVSAGPSQEEDHPHQEKDVAQKRLLVSGLTESFSKEELVRRFSTFGDVLALDGLGKRDALGQFRPYAYLTLRAPQQHIQRCMNLLSGSVWKGATLRIGEAKPDYQQCIQQENEKQRLEDEQRTAKKPRRLPPGMGFESARMEPVDEAAVESGSVWGWKRTPAGHLVRPLRMRPAHPLPRPSRASTLAHANANAQEEDAQPESSRGTRVNPRPPTRAHRITIDPTRYGAIHLSGPLLESLAAETGAAEADFDVASLGSGEWQCEEIDDDEAANASHRLVRWQYVAKDGVVLHEEFTKLPVRVVAAAHADNEGDVVDQLDFDRFADDADDDLFAGFASTLTPAKPAVPARAVENAAVAEEVDTADIDDLFSGLASSAAGMNDLFSDLPSVPAKRAKVQPRVVSTLTPAAPVSTPPVPAPISKPTHKTKGTFVPGLDPEEEDAANFSDGYDEIAAAAPAARMADAVEERQKTLALLGEMFGASDDEVAPAVVAAQEEQVELESESSESSSDASSTESSSEAEDVEATPSSDSSSSSDAALEVELPEAAEAQVEDVAMQDAVVEEAVPAAMEGKSRRAAFLRSLATPAGSTQAGGGSYVPIARFDPASLVPGASVESTPVAEVHSVGGVTATATGEDIGSKVSMSTLKEMFRPQEPTASAGFSLGLDINDSGAGFSLLDSLGLDLELEDDPTDDTAPSTFAPIQSRYPTSDVVQPEEPKRLAPFFPGPAEAAWNGSHAQAAVSRWMRPRTEQQKEEDWSRYKQQLTPAVKKRHREAARKHKRNFNSLPHQPNAQANTAPRRV</sequence>
<feature type="region of interest" description="Disordered" evidence="8">
    <location>
        <begin position="468"/>
        <end position="503"/>
    </location>
</feature>
<dbReference type="HOGENOM" id="CLU_005946_0_0_1"/>
<feature type="region of interest" description="Disordered" evidence="8">
    <location>
        <begin position="646"/>
        <end position="671"/>
    </location>
</feature>
<dbReference type="PANTHER" id="PTHR14577">
    <property type="entry name" value="NUCLEOLAR PROTEIN 12"/>
    <property type="match status" value="1"/>
</dbReference>
<dbReference type="PRINTS" id="PR00081">
    <property type="entry name" value="GDHRDH"/>
</dbReference>
<dbReference type="InterPro" id="IPR012677">
    <property type="entry name" value="Nucleotide-bd_a/b_plait_sf"/>
</dbReference>
<name>A0A081CKG6_PSEA2</name>
<feature type="domain" description="RRM" evidence="9">
    <location>
        <begin position="556"/>
        <end position="636"/>
    </location>
</feature>
<comment type="similarity">
    <text evidence="2">Belongs to the RRP17 family.</text>
</comment>
<reference evidence="10" key="1">
    <citation type="submission" date="2014-07" db="EMBL/GenBank/DDBJ databases">
        <title>Draft genome sequence of the yeast Pseudozyma antarctica JCM 10317 known as a producer of lipase B which used in a wide range of industrial applications.</title>
        <authorList>
            <person name="Morita T."/>
            <person name="Saika A."/>
            <person name="Koike H."/>
        </authorList>
    </citation>
    <scope>NUCLEOTIDE SEQUENCE</scope>
    <source>
        <strain evidence="10">JCM 10317</strain>
    </source>
</reference>
<evidence type="ECO:0000259" key="9">
    <source>
        <dbReference type="PROSITE" id="PS50102"/>
    </source>
</evidence>
<feature type="compositionally biased region" description="Polar residues" evidence="8">
    <location>
        <begin position="484"/>
        <end position="493"/>
    </location>
</feature>
<feature type="compositionally biased region" description="Low complexity" evidence="8">
    <location>
        <begin position="1060"/>
        <end position="1071"/>
    </location>
</feature>
<dbReference type="PRINTS" id="PR00080">
    <property type="entry name" value="SDRFAMILY"/>
</dbReference>
<dbReference type="EMBL" id="DF830083">
    <property type="protein sequence ID" value="GAK67162.1"/>
    <property type="molecule type" value="Genomic_DNA"/>
</dbReference>
<dbReference type="SUPFAM" id="SSF54928">
    <property type="entry name" value="RNA-binding domain, RBD"/>
    <property type="match status" value="1"/>
</dbReference>
<dbReference type="InterPro" id="IPR019186">
    <property type="entry name" value="Nucleolar_protein_12"/>
</dbReference>
<evidence type="ECO:0000256" key="3">
    <source>
        <dbReference type="ARBA" id="ARBA00022553"/>
    </source>
</evidence>
<feature type="region of interest" description="Disordered" evidence="8">
    <location>
        <begin position="409"/>
        <end position="435"/>
    </location>
</feature>
<feature type="compositionally biased region" description="Basic residues" evidence="8">
    <location>
        <begin position="1299"/>
        <end position="1313"/>
    </location>
</feature>
<organism evidence="10">
    <name type="scientific">Pseudozyma antarctica</name>
    <name type="common">Yeast</name>
    <name type="synonym">Candida antarctica</name>
    <dbReference type="NCBI Taxonomy" id="84753"/>
    <lineage>
        <taxon>Eukaryota</taxon>
        <taxon>Fungi</taxon>
        <taxon>Dikarya</taxon>
        <taxon>Basidiomycota</taxon>
        <taxon>Ustilaginomycotina</taxon>
        <taxon>Ustilaginomycetes</taxon>
        <taxon>Ustilaginales</taxon>
        <taxon>Ustilaginaceae</taxon>
        <taxon>Moesziomyces</taxon>
    </lineage>
</organism>